<reference evidence="4" key="1">
    <citation type="journal article" date="2019" name="Int. J. Syst. Evol. Microbiol.">
        <title>The Global Catalogue of Microorganisms (GCM) 10K type strain sequencing project: providing services to taxonomists for standard genome sequencing and annotation.</title>
        <authorList>
            <consortium name="The Broad Institute Genomics Platform"/>
            <consortium name="The Broad Institute Genome Sequencing Center for Infectious Disease"/>
            <person name="Wu L."/>
            <person name="Ma J."/>
        </authorList>
    </citation>
    <scope>NUCLEOTIDE SEQUENCE [LARGE SCALE GENOMIC DNA]</scope>
    <source>
        <strain evidence="4">CGMCC 1.16305</strain>
    </source>
</reference>
<accession>A0ABW2PZY5</accession>
<dbReference type="InterPro" id="IPR023888">
    <property type="entry name" value="SdpC-like"/>
</dbReference>
<dbReference type="Proteomes" id="UP001596505">
    <property type="component" value="Unassembled WGS sequence"/>
</dbReference>
<keyword evidence="1" id="KW-0812">Transmembrane</keyword>
<keyword evidence="1" id="KW-0472">Membrane</keyword>
<proteinExistence type="predicted"/>
<dbReference type="Pfam" id="PF26137">
    <property type="entry name" value="Toxin_SdpC"/>
    <property type="match status" value="1"/>
</dbReference>
<keyword evidence="4" id="KW-1185">Reference proteome</keyword>
<gene>
    <name evidence="3" type="ORF">ACFQRG_15100</name>
</gene>
<organism evidence="3 4">
    <name type="scientific">Scopulibacillus cellulosilyticus</name>
    <dbReference type="NCBI Taxonomy" id="2665665"/>
    <lineage>
        <taxon>Bacteria</taxon>
        <taxon>Bacillati</taxon>
        <taxon>Bacillota</taxon>
        <taxon>Bacilli</taxon>
        <taxon>Bacillales</taxon>
        <taxon>Sporolactobacillaceae</taxon>
        <taxon>Scopulibacillus</taxon>
    </lineage>
</organism>
<evidence type="ECO:0000313" key="4">
    <source>
        <dbReference type="Proteomes" id="UP001596505"/>
    </source>
</evidence>
<sequence>MTARLKKGFLVLCGTLLLLLTVMSGITNAHAETQSKYSGEEIFKGLFFKIGPVSKMVPDTLRPTNQTKVNKDDLQKEADKISDQIKKEHPDYYNKLESAVYKKDYKQTYDLINEGGQYIVDYLKENYGSDLQSMSKKTNAAHPNCAAWVYVEVVAVVSAAAIVFPAVVAYIQYPDNASTLDKQKAVKQLIVNVNQN</sequence>
<feature type="transmembrane region" description="Helical" evidence="1">
    <location>
        <begin position="147"/>
        <end position="171"/>
    </location>
</feature>
<dbReference type="EMBL" id="JBHTCO010000019">
    <property type="protein sequence ID" value="MFC7394282.1"/>
    <property type="molecule type" value="Genomic_DNA"/>
</dbReference>
<evidence type="ECO:0000256" key="1">
    <source>
        <dbReference type="SAM" id="Phobius"/>
    </source>
</evidence>
<feature type="chain" id="PRO_5045497040" description="SdpC family antimicrobial peptide" evidence="2">
    <location>
        <begin position="32"/>
        <end position="196"/>
    </location>
</feature>
<feature type="signal peptide" evidence="2">
    <location>
        <begin position="1"/>
        <end position="31"/>
    </location>
</feature>
<keyword evidence="1" id="KW-1133">Transmembrane helix</keyword>
<evidence type="ECO:0000313" key="3">
    <source>
        <dbReference type="EMBL" id="MFC7394282.1"/>
    </source>
</evidence>
<evidence type="ECO:0008006" key="5">
    <source>
        <dbReference type="Google" id="ProtNLM"/>
    </source>
</evidence>
<protein>
    <recommendedName>
        <fullName evidence="5">SdpC family antimicrobial peptide</fullName>
    </recommendedName>
</protein>
<keyword evidence="2" id="KW-0732">Signal</keyword>
<comment type="caution">
    <text evidence="3">The sequence shown here is derived from an EMBL/GenBank/DDBJ whole genome shotgun (WGS) entry which is preliminary data.</text>
</comment>
<evidence type="ECO:0000256" key="2">
    <source>
        <dbReference type="SAM" id="SignalP"/>
    </source>
</evidence>
<name>A0ABW2PZY5_9BACL</name>